<dbReference type="Proteomes" id="UP001225933">
    <property type="component" value="Unassembled WGS sequence"/>
</dbReference>
<evidence type="ECO:0000313" key="6">
    <source>
        <dbReference type="Proteomes" id="UP001225933"/>
    </source>
</evidence>
<reference evidence="5" key="1">
    <citation type="submission" date="2023-06" db="EMBL/GenBank/DDBJ databases">
        <title>Two Chryseobacterium gambrini strains from China.</title>
        <authorList>
            <person name="Zeng J."/>
            <person name="Wu Y."/>
        </authorList>
    </citation>
    <scope>NUCLEOTIDE SEQUENCE</scope>
    <source>
        <strain evidence="5">SQ219</strain>
    </source>
</reference>
<evidence type="ECO:0000313" key="5">
    <source>
        <dbReference type="EMBL" id="MDN4015342.1"/>
    </source>
</evidence>
<dbReference type="PANTHER" id="PTHR13794:SF58">
    <property type="entry name" value="MITOCHONDRIAL ENOLASE SUPERFAMILY MEMBER 1"/>
    <property type="match status" value="1"/>
</dbReference>
<dbReference type="PANTHER" id="PTHR13794">
    <property type="entry name" value="ENOLASE SUPERFAMILY, MANDELATE RACEMASE"/>
    <property type="match status" value="1"/>
</dbReference>
<protein>
    <submittedName>
        <fullName evidence="5">Enolase C-terminal domain-like protein</fullName>
    </submittedName>
</protein>
<dbReference type="GO" id="GO:0016854">
    <property type="term" value="F:racemase and epimerase activity"/>
    <property type="evidence" value="ECO:0007669"/>
    <property type="project" value="UniProtKB-ARBA"/>
</dbReference>
<proteinExistence type="predicted"/>
<evidence type="ECO:0000259" key="4">
    <source>
        <dbReference type="SMART" id="SM00922"/>
    </source>
</evidence>
<keyword evidence="2" id="KW-0479">Metal-binding</keyword>
<dbReference type="InterPro" id="IPR029065">
    <property type="entry name" value="Enolase_C-like"/>
</dbReference>
<dbReference type="PROSITE" id="PS00909">
    <property type="entry name" value="MR_MLE_2"/>
    <property type="match status" value="1"/>
</dbReference>
<gene>
    <name evidence="5" type="ORF">QX233_23100</name>
</gene>
<dbReference type="GO" id="GO:0000287">
    <property type="term" value="F:magnesium ion binding"/>
    <property type="evidence" value="ECO:0007669"/>
    <property type="project" value="TreeGrafter"/>
</dbReference>
<evidence type="ECO:0000256" key="2">
    <source>
        <dbReference type="ARBA" id="ARBA00022723"/>
    </source>
</evidence>
<organism evidence="5 6">
    <name type="scientific">Chryseobacterium gambrini</name>
    <dbReference type="NCBI Taxonomy" id="373672"/>
    <lineage>
        <taxon>Bacteria</taxon>
        <taxon>Pseudomonadati</taxon>
        <taxon>Bacteroidota</taxon>
        <taxon>Flavobacteriia</taxon>
        <taxon>Flavobacteriales</taxon>
        <taxon>Weeksellaceae</taxon>
        <taxon>Chryseobacterium group</taxon>
        <taxon>Chryseobacterium</taxon>
    </lineage>
</organism>
<dbReference type="Gene3D" id="3.20.20.120">
    <property type="entry name" value="Enolase-like C-terminal domain"/>
    <property type="match status" value="1"/>
</dbReference>
<dbReference type="GO" id="GO:0016052">
    <property type="term" value="P:carbohydrate catabolic process"/>
    <property type="evidence" value="ECO:0007669"/>
    <property type="project" value="TreeGrafter"/>
</dbReference>
<dbReference type="SMART" id="SM00922">
    <property type="entry name" value="MR_MLE"/>
    <property type="match status" value="1"/>
</dbReference>
<feature type="non-terminal residue" evidence="5">
    <location>
        <position position="78"/>
    </location>
</feature>
<feature type="non-terminal residue" evidence="5">
    <location>
        <position position="1"/>
    </location>
</feature>
<dbReference type="GO" id="GO:0016836">
    <property type="term" value="F:hydro-lyase activity"/>
    <property type="evidence" value="ECO:0007669"/>
    <property type="project" value="TreeGrafter"/>
</dbReference>
<sequence length="78" mass="8912">ALRESLGPDVELFVDANQSWTTSEARRAEKALAEREVGWLEEPVSAFDFDAYYHVAERATVPIATGEMFYVPERLRHL</sequence>
<accession>A0AAJ1RAJ8</accession>
<name>A0AAJ1RAJ8_9FLAO</name>
<comment type="caution">
    <text evidence="5">The sequence shown here is derived from an EMBL/GenBank/DDBJ whole genome shotgun (WGS) entry which is preliminary data.</text>
</comment>
<dbReference type="Pfam" id="PF13378">
    <property type="entry name" value="MR_MLE_C"/>
    <property type="match status" value="1"/>
</dbReference>
<dbReference type="AlphaFoldDB" id="A0AAJ1RAJ8"/>
<keyword evidence="3" id="KW-0460">Magnesium</keyword>
<dbReference type="EMBL" id="JAUHGV010000338">
    <property type="protein sequence ID" value="MDN4015342.1"/>
    <property type="molecule type" value="Genomic_DNA"/>
</dbReference>
<dbReference type="InterPro" id="IPR036849">
    <property type="entry name" value="Enolase-like_C_sf"/>
</dbReference>
<dbReference type="InterPro" id="IPR018110">
    <property type="entry name" value="Mandel_Rmase/mucon_lact_enz_CS"/>
</dbReference>
<dbReference type="RefSeq" id="WP_290343863.1">
    <property type="nucleotide sequence ID" value="NZ_JAUHGV010000338.1"/>
</dbReference>
<dbReference type="InterPro" id="IPR046945">
    <property type="entry name" value="RHMD-like"/>
</dbReference>
<dbReference type="GO" id="GO:0009063">
    <property type="term" value="P:amino acid catabolic process"/>
    <property type="evidence" value="ECO:0007669"/>
    <property type="project" value="InterPro"/>
</dbReference>
<comment type="cofactor">
    <cofactor evidence="1">
        <name>Mg(2+)</name>
        <dbReference type="ChEBI" id="CHEBI:18420"/>
    </cofactor>
</comment>
<dbReference type="InterPro" id="IPR013342">
    <property type="entry name" value="Mandelate_racemase_C"/>
</dbReference>
<evidence type="ECO:0000256" key="3">
    <source>
        <dbReference type="ARBA" id="ARBA00022842"/>
    </source>
</evidence>
<evidence type="ECO:0000256" key="1">
    <source>
        <dbReference type="ARBA" id="ARBA00001946"/>
    </source>
</evidence>
<dbReference type="SUPFAM" id="SSF51604">
    <property type="entry name" value="Enolase C-terminal domain-like"/>
    <property type="match status" value="1"/>
</dbReference>
<feature type="domain" description="Mandelate racemase/muconate lactonizing enzyme C-terminal" evidence="4">
    <location>
        <begin position="1"/>
        <end position="62"/>
    </location>
</feature>